<dbReference type="InterPro" id="IPR011662">
    <property type="entry name" value="Secretin/TonB_short_N"/>
</dbReference>
<proteinExistence type="inferred from homology"/>
<dbReference type="InterPro" id="IPR023997">
    <property type="entry name" value="TonB-dep_OMP_SusC/RagA_CS"/>
</dbReference>
<dbReference type="SUPFAM" id="SSF49464">
    <property type="entry name" value="Carboxypeptidase regulatory domain-like"/>
    <property type="match status" value="1"/>
</dbReference>
<evidence type="ECO:0000259" key="8">
    <source>
        <dbReference type="SMART" id="SM00965"/>
    </source>
</evidence>
<gene>
    <name evidence="9" type="ORF">E2R66_11435</name>
</gene>
<feature type="domain" description="Secretin/TonB short N-terminal" evidence="8">
    <location>
        <begin position="79"/>
        <end position="130"/>
    </location>
</feature>
<dbReference type="Pfam" id="PF13715">
    <property type="entry name" value="CarbopepD_reg_2"/>
    <property type="match status" value="1"/>
</dbReference>
<dbReference type="Pfam" id="PF07715">
    <property type="entry name" value="Plug"/>
    <property type="match status" value="1"/>
</dbReference>
<dbReference type="Gene3D" id="2.170.130.10">
    <property type="entry name" value="TonB-dependent receptor, plug domain"/>
    <property type="match status" value="1"/>
</dbReference>
<dbReference type="NCBIfam" id="TIGR04056">
    <property type="entry name" value="OMP_RagA_SusC"/>
    <property type="match status" value="1"/>
</dbReference>
<evidence type="ECO:0000256" key="3">
    <source>
        <dbReference type="ARBA" id="ARBA00022452"/>
    </source>
</evidence>
<evidence type="ECO:0000313" key="10">
    <source>
        <dbReference type="Proteomes" id="UP000297540"/>
    </source>
</evidence>
<dbReference type="InterPro" id="IPR012910">
    <property type="entry name" value="Plug_dom"/>
</dbReference>
<dbReference type="InterPro" id="IPR023996">
    <property type="entry name" value="TonB-dep_OMP_SusC/RagA"/>
</dbReference>
<comment type="caution">
    <text evidence="9">The sequence shown here is derived from an EMBL/GenBank/DDBJ whole genome shotgun (WGS) entry which is preliminary data.</text>
</comment>
<comment type="similarity">
    <text evidence="7">Belongs to the TonB-dependent receptor family.</text>
</comment>
<evidence type="ECO:0000256" key="7">
    <source>
        <dbReference type="PROSITE-ProRule" id="PRU01360"/>
    </source>
</evidence>
<dbReference type="SMART" id="SM00965">
    <property type="entry name" value="STN"/>
    <property type="match status" value="1"/>
</dbReference>
<dbReference type="InterPro" id="IPR039426">
    <property type="entry name" value="TonB-dep_rcpt-like"/>
</dbReference>
<dbReference type="Gene3D" id="3.55.50.30">
    <property type="match status" value="1"/>
</dbReference>
<accession>A0A4Y8SGG8</accession>
<sequence length="1207" mass="134628">MYKFYIKHGCNNRACANLWLISFVFRLVFLFRRRNLIAFFSFCLLMTAGLFSKAQNVTLKRTNAPISDYFKDIKRQTGYDFVYTSEILHNSKSLTIDVKKMPLGEALKLLFNNQPFSYQINSKTIIVIKKAEVSSASDDSPDQGNSLVHGRVYNEKNEPLSGATLRVLNGRLSAVTDESGNYVIIGPPADERLVVSYIGYKTDTVAIGGRNEIIFYLQPDIMSMKEVVVSTGLQTLSKERATGSFSKPDMEVFNLRTGTNDILQRLDGLIPGLTVLSGPTSDIPNKSGQSTKKVIVRGNTSINLDTQPLYVVNGIQVNDIGTINPNDVNDITVLKDASAAAIWGARAANGVIVINTKSGRRNQKIKVNYNAFINFQGKPDLNYQPRLNSAQFVQLGKELFNPTLYPYNSLSTSFIAPHEQILYDQNRGLITSAQATAGLDSLSRINNLDQIKKIWYRNAYTTNQTVSASGGGEAYSFYSSISYIDNHTNVLGASDKSYRINLNQSFNPTQRLRISLNALLANTDRYDANSISVGSNFLPYQLFKGADGSNLNLNYLQGLTPETRADYQARSRVNLDYNPLNELNSAFSKYNDLTANVTADVNLKLWKGFSYQGTFGYQKSKINNTQYSDISSYKVREQVVAFTVAPSTSSTPVYYLPNEGGKYVSIPTDLKNWTIRNQLIYNTNLRNGKDQFNFQIGQEAQEQKLASTASNVFGYNMDLQTYPLIDYIKLNNGVFGTVSSGRSVLGQVPFTSNETLTRFKSYFGLMNYTFDNKYSVDGSIRTDRSNLFSGAQSGQKKPAYSIGGKWYISREAFIKMPDWLNDVALRTTYGISGNSPYVGAAYLQDILIAENNSTTGNALNIDIPANQNLSWETTRTINIGLDFSILQQRISGSIDYYHKRTTDLLGGVPVNILNGTSSITGNLGNLHNQGVELNIRSVNVKGNNFTWSTNLTFGYNQNKFDESAGLQPYMLTDTYRLSSENVVGYSSTPLFAYRFAGLDNMGDPQIKLADGTITKSFNSAKAEDLVYMGTRTPKYNGGLTNTFLYKGLALTANMIYNFGAVMRRDVNQFYSGRLTGSAGGYYGNINPEFLDRWQKPGDELLTNIPSYVADPSENFRRNTQYYTLADINVVNASYIKLREITLSYNIPEATLRYLKISSASLFIQTGNYMIWKANKFDIDPEFQDFRNGGRGLPAYKHSFSIGANITF</sequence>
<dbReference type="InterPro" id="IPR036942">
    <property type="entry name" value="Beta-barrel_TonB_sf"/>
</dbReference>
<dbReference type="GO" id="GO:0009279">
    <property type="term" value="C:cell outer membrane"/>
    <property type="evidence" value="ECO:0007669"/>
    <property type="project" value="UniProtKB-SubCell"/>
</dbReference>
<dbReference type="InterPro" id="IPR037066">
    <property type="entry name" value="Plug_dom_sf"/>
</dbReference>
<evidence type="ECO:0000256" key="4">
    <source>
        <dbReference type="ARBA" id="ARBA00022692"/>
    </source>
</evidence>
<dbReference type="Pfam" id="PF07660">
    <property type="entry name" value="STN"/>
    <property type="match status" value="1"/>
</dbReference>
<name>A0A4Y8SGG8_9SPHI</name>
<dbReference type="AlphaFoldDB" id="A0A4Y8SGG8"/>
<dbReference type="Gene3D" id="2.40.170.20">
    <property type="entry name" value="TonB-dependent receptor, beta-barrel domain"/>
    <property type="match status" value="1"/>
</dbReference>
<evidence type="ECO:0000313" key="9">
    <source>
        <dbReference type="EMBL" id="TFF37771.1"/>
    </source>
</evidence>
<dbReference type="SUPFAM" id="SSF56935">
    <property type="entry name" value="Porins"/>
    <property type="match status" value="1"/>
</dbReference>
<protein>
    <submittedName>
        <fullName evidence="9">SusC/RagA family TonB-linked outer membrane protein</fullName>
    </submittedName>
</protein>
<organism evidence="9 10">
    <name type="scientific">Mucilaginibacter psychrotolerans</name>
    <dbReference type="NCBI Taxonomy" id="1524096"/>
    <lineage>
        <taxon>Bacteria</taxon>
        <taxon>Pseudomonadati</taxon>
        <taxon>Bacteroidota</taxon>
        <taxon>Sphingobacteriia</taxon>
        <taxon>Sphingobacteriales</taxon>
        <taxon>Sphingobacteriaceae</taxon>
        <taxon>Mucilaginibacter</taxon>
    </lineage>
</organism>
<keyword evidence="5 7" id="KW-0472">Membrane</keyword>
<keyword evidence="2 7" id="KW-0813">Transport</keyword>
<dbReference type="Proteomes" id="UP000297540">
    <property type="component" value="Unassembled WGS sequence"/>
</dbReference>
<dbReference type="EMBL" id="SOZE01000009">
    <property type="protein sequence ID" value="TFF37771.1"/>
    <property type="molecule type" value="Genomic_DNA"/>
</dbReference>
<keyword evidence="10" id="KW-1185">Reference proteome</keyword>
<keyword evidence="4 7" id="KW-0812">Transmembrane</keyword>
<dbReference type="InterPro" id="IPR008969">
    <property type="entry name" value="CarboxyPept-like_regulatory"/>
</dbReference>
<evidence type="ECO:0000256" key="5">
    <source>
        <dbReference type="ARBA" id="ARBA00023136"/>
    </source>
</evidence>
<dbReference type="Gene3D" id="2.60.40.1120">
    <property type="entry name" value="Carboxypeptidase-like, regulatory domain"/>
    <property type="match status" value="1"/>
</dbReference>
<comment type="subcellular location">
    <subcellularLocation>
        <location evidence="1 7">Cell outer membrane</location>
        <topology evidence="1 7">Multi-pass membrane protein</topology>
    </subcellularLocation>
</comment>
<keyword evidence="6 7" id="KW-0998">Cell outer membrane</keyword>
<evidence type="ECO:0000256" key="1">
    <source>
        <dbReference type="ARBA" id="ARBA00004571"/>
    </source>
</evidence>
<evidence type="ECO:0000256" key="6">
    <source>
        <dbReference type="ARBA" id="ARBA00023237"/>
    </source>
</evidence>
<dbReference type="NCBIfam" id="TIGR04057">
    <property type="entry name" value="SusC_RagA_signa"/>
    <property type="match status" value="1"/>
</dbReference>
<evidence type="ECO:0000256" key="2">
    <source>
        <dbReference type="ARBA" id="ARBA00022448"/>
    </source>
</evidence>
<reference evidence="9 10" key="1">
    <citation type="journal article" date="2017" name="Int. J. Syst. Evol. Microbiol.">
        <title>Mucilaginibacterpsychrotolerans sp. nov., isolated from peatlands.</title>
        <authorList>
            <person name="Deng Y."/>
            <person name="Shen L."/>
            <person name="Xu B."/>
            <person name="Liu Y."/>
            <person name="Gu Z."/>
            <person name="Liu H."/>
            <person name="Zhou Y."/>
        </authorList>
    </citation>
    <scope>NUCLEOTIDE SEQUENCE [LARGE SCALE GENOMIC DNA]</scope>
    <source>
        <strain evidence="9 10">NH7-4</strain>
    </source>
</reference>
<dbReference type="PROSITE" id="PS52016">
    <property type="entry name" value="TONB_DEPENDENT_REC_3"/>
    <property type="match status" value="1"/>
</dbReference>
<keyword evidence="3 7" id="KW-1134">Transmembrane beta strand</keyword>